<keyword evidence="2 5" id="KW-0645">Protease</keyword>
<dbReference type="CDD" id="cd07483">
    <property type="entry name" value="Peptidases_S8_Subtilisin_Novo-like"/>
    <property type="match status" value="1"/>
</dbReference>
<keyword evidence="4 5" id="KW-0720">Serine protease</keyword>
<dbReference type="RefSeq" id="WP_149106287.1">
    <property type="nucleotide sequence ID" value="NZ_JBHUPA010000022.1"/>
</dbReference>
<keyword evidence="6" id="KW-0732">Signal</keyword>
<dbReference type="EMBL" id="JBHUPA010000022">
    <property type="protein sequence ID" value="MFD2964788.1"/>
    <property type="molecule type" value="Genomic_DNA"/>
</dbReference>
<dbReference type="InterPro" id="IPR051048">
    <property type="entry name" value="Peptidase_S8/S53_subtilisin"/>
</dbReference>
<dbReference type="PROSITE" id="PS00137">
    <property type="entry name" value="SUBTILASE_HIS"/>
    <property type="match status" value="1"/>
</dbReference>
<evidence type="ECO:0000256" key="3">
    <source>
        <dbReference type="ARBA" id="ARBA00022801"/>
    </source>
</evidence>
<evidence type="ECO:0000259" key="7">
    <source>
        <dbReference type="Pfam" id="PF00082"/>
    </source>
</evidence>
<dbReference type="PROSITE" id="PS51892">
    <property type="entry name" value="SUBTILASE"/>
    <property type="match status" value="1"/>
</dbReference>
<dbReference type="InterPro" id="IPR000209">
    <property type="entry name" value="Peptidase_S8/S53_dom"/>
</dbReference>
<protein>
    <submittedName>
        <fullName evidence="8">S8 family peptidase</fullName>
        <ecNumber evidence="8">3.4.-.-</ecNumber>
    </submittedName>
</protein>
<dbReference type="EC" id="3.4.-.-" evidence="8"/>
<dbReference type="SUPFAM" id="SSF52743">
    <property type="entry name" value="Subtilisin-like"/>
    <property type="match status" value="1"/>
</dbReference>
<feature type="domain" description="Peptidase S8/S53" evidence="7">
    <location>
        <begin position="63"/>
        <end position="493"/>
    </location>
</feature>
<dbReference type="PROSITE" id="PS00138">
    <property type="entry name" value="SUBTILASE_SER"/>
    <property type="match status" value="1"/>
</dbReference>
<dbReference type="GO" id="GO:0016787">
    <property type="term" value="F:hydrolase activity"/>
    <property type="evidence" value="ECO:0007669"/>
    <property type="project" value="UniProtKB-KW"/>
</dbReference>
<accession>A0ABW6B8J7</accession>
<dbReference type="InterPro" id="IPR036852">
    <property type="entry name" value="Peptidase_S8/S53_dom_sf"/>
</dbReference>
<evidence type="ECO:0000313" key="9">
    <source>
        <dbReference type="Proteomes" id="UP001597560"/>
    </source>
</evidence>
<dbReference type="PANTHER" id="PTHR43399">
    <property type="entry name" value="SUBTILISIN-RELATED"/>
    <property type="match status" value="1"/>
</dbReference>
<evidence type="ECO:0000256" key="5">
    <source>
        <dbReference type="PROSITE-ProRule" id="PRU01240"/>
    </source>
</evidence>
<feature type="signal peptide" evidence="6">
    <location>
        <begin position="1"/>
        <end position="23"/>
    </location>
</feature>
<proteinExistence type="inferred from homology"/>
<evidence type="ECO:0000313" key="8">
    <source>
        <dbReference type="EMBL" id="MFD2964788.1"/>
    </source>
</evidence>
<evidence type="ECO:0000256" key="1">
    <source>
        <dbReference type="ARBA" id="ARBA00011073"/>
    </source>
</evidence>
<name>A0ABW6B8J7_9SPHI</name>
<evidence type="ECO:0000256" key="4">
    <source>
        <dbReference type="ARBA" id="ARBA00022825"/>
    </source>
</evidence>
<evidence type="ECO:0000256" key="2">
    <source>
        <dbReference type="ARBA" id="ARBA00022670"/>
    </source>
</evidence>
<reference evidence="9" key="1">
    <citation type="journal article" date="2019" name="Int. J. Syst. Evol. Microbiol.">
        <title>The Global Catalogue of Microorganisms (GCM) 10K type strain sequencing project: providing services to taxonomists for standard genome sequencing and annotation.</title>
        <authorList>
            <consortium name="The Broad Institute Genomics Platform"/>
            <consortium name="The Broad Institute Genome Sequencing Center for Infectious Disease"/>
            <person name="Wu L."/>
            <person name="Ma J."/>
        </authorList>
    </citation>
    <scope>NUCLEOTIDE SEQUENCE [LARGE SCALE GENOMIC DNA]</scope>
    <source>
        <strain evidence="9">KCTC 23098</strain>
    </source>
</reference>
<dbReference type="InterPro" id="IPR034080">
    <property type="entry name" value="Protease_P7-like_dom"/>
</dbReference>
<organism evidence="8 9">
    <name type="scientific">Olivibacter jilunii</name>
    <dbReference type="NCBI Taxonomy" id="985016"/>
    <lineage>
        <taxon>Bacteria</taxon>
        <taxon>Pseudomonadati</taxon>
        <taxon>Bacteroidota</taxon>
        <taxon>Sphingobacteriia</taxon>
        <taxon>Sphingobacteriales</taxon>
        <taxon>Sphingobacteriaceae</taxon>
        <taxon>Olivibacter</taxon>
    </lineage>
</organism>
<dbReference type="Gene3D" id="3.40.50.200">
    <property type="entry name" value="Peptidase S8/S53 domain"/>
    <property type="match status" value="2"/>
</dbReference>
<dbReference type="Pfam" id="PF00082">
    <property type="entry name" value="Peptidase_S8"/>
    <property type="match status" value="1"/>
</dbReference>
<feature type="active site" description="Charge relay system" evidence="5">
    <location>
        <position position="286"/>
    </location>
</feature>
<feature type="active site" description="Charge relay system" evidence="5">
    <location>
        <position position="460"/>
    </location>
</feature>
<dbReference type="PRINTS" id="PR00723">
    <property type="entry name" value="SUBTILISIN"/>
</dbReference>
<keyword evidence="9" id="KW-1185">Reference proteome</keyword>
<dbReference type="PANTHER" id="PTHR43399:SF4">
    <property type="entry name" value="CELL WALL-ASSOCIATED PROTEASE"/>
    <property type="match status" value="1"/>
</dbReference>
<feature type="chain" id="PRO_5045301131" evidence="6">
    <location>
        <begin position="24"/>
        <end position="539"/>
    </location>
</feature>
<dbReference type="Proteomes" id="UP001597560">
    <property type="component" value="Unassembled WGS sequence"/>
</dbReference>
<keyword evidence="3 5" id="KW-0378">Hydrolase</keyword>
<gene>
    <name evidence="8" type="ORF">ACFS6J_23510</name>
</gene>
<comment type="similarity">
    <text evidence="1 5">Belongs to the peptidase S8 family.</text>
</comment>
<dbReference type="InterPro" id="IPR015500">
    <property type="entry name" value="Peptidase_S8_subtilisin-rel"/>
</dbReference>
<evidence type="ECO:0000256" key="6">
    <source>
        <dbReference type="SAM" id="SignalP"/>
    </source>
</evidence>
<comment type="caution">
    <text evidence="8">The sequence shown here is derived from an EMBL/GenBank/DDBJ whole genome shotgun (WGS) entry which is preliminary data.</text>
</comment>
<dbReference type="InterPro" id="IPR023828">
    <property type="entry name" value="Peptidase_S8_Ser-AS"/>
</dbReference>
<feature type="active site" description="Charge relay system" evidence="5">
    <location>
        <position position="69"/>
    </location>
</feature>
<dbReference type="InterPro" id="IPR022398">
    <property type="entry name" value="Peptidase_S8_His-AS"/>
</dbReference>
<sequence length="539" mass="60443">MSIARTPFFLLVFITLFSFNTYAQTKKAKDNWHNLDLQMDGVPGISTERAYNELLKGKEARPVKVAVIDGGVDIEHEDLKEKIWLNKGEVEGDSIDNDSNGYIDDLHGWNFIGNSEGENVHYDNLEVVRLVRDLHPKYVSVLPTTPLSEEERRKFLAYQKMTTDYMSKLQIAQITERVIKAFKQQVDSIVSDIGKDNPTIADFKRYEPKNKMARKTLSMIEKGIHEEGSYEKFYDDLVEGVKHYEAEVNYHLNMDYNSRHIVGDNYNDSKERYYGNNDVKGPDALHGTHVAGIIAADRSNQKGIKGVADQAVIMVLRVVPNGDERDKDVANAIFYAVDNGAKIINMSFGKAYVKDKQIVDSAVGYAMKHDVLIIHAAGNEGQDNDSEPNYPNKNYVDSLGINKGVAENWIEVGATGWKYDETLVADFSNYGKRTVDVFAPGVDIYSTVPGSKYKEEQGTSMAAPVVSGLAALIRSYYPDLTASEVKKIIFDSVVKPTYRVKITQDKTKKKVWLSDISVTGGIVNAYNALKLANDFAEKH</sequence>